<feature type="domain" description="Response regulatory" evidence="10">
    <location>
        <begin position="4"/>
        <end position="117"/>
    </location>
</feature>
<dbReference type="Gene3D" id="6.10.250.690">
    <property type="match status" value="1"/>
</dbReference>
<evidence type="ECO:0000256" key="3">
    <source>
        <dbReference type="ARBA" id="ARBA00023012"/>
    </source>
</evidence>
<evidence type="ECO:0000256" key="1">
    <source>
        <dbReference type="ARBA" id="ARBA00018672"/>
    </source>
</evidence>
<dbReference type="InterPro" id="IPR039420">
    <property type="entry name" value="WalR-like"/>
</dbReference>
<evidence type="ECO:0000256" key="9">
    <source>
        <dbReference type="PROSITE-ProRule" id="PRU01091"/>
    </source>
</evidence>
<evidence type="ECO:0000313" key="12">
    <source>
        <dbReference type="EMBL" id="HIT94437.1"/>
    </source>
</evidence>
<dbReference type="PANTHER" id="PTHR48111:SF2">
    <property type="entry name" value="RESPONSE REGULATOR SAER"/>
    <property type="match status" value="1"/>
</dbReference>
<dbReference type="Pfam" id="PF00072">
    <property type="entry name" value="Response_reg"/>
    <property type="match status" value="1"/>
</dbReference>
<dbReference type="SUPFAM" id="SSF46894">
    <property type="entry name" value="C-terminal effector domain of the bipartite response regulators"/>
    <property type="match status" value="1"/>
</dbReference>
<evidence type="ECO:0000256" key="2">
    <source>
        <dbReference type="ARBA" id="ARBA00022553"/>
    </source>
</evidence>
<dbReference type="EMBL" id="DVLW01000122">
    <property type="protein sequence ID" value="HIT94437.1"/>
    <property type="molecule type" value="Genomic_DNA"/>
</dbReference>
<dbReference type="SMART" id="SM00862">
    <property type="entry name" value="Trans_reg_C"/>
    <property type="match status" value="1"/>
</dbReference>
<dbReference type="CDD" id="cd17574">
    <property type="entry name" value="REC_OmpR"/>
    <property type="match status" value="1"/>
</dbReference>
<protein>
    <recommendedName>
        <fullName evidence="1">Stage 0 sporulation protein A homolog</fullName>
    </recommendedName>
</protein>
<dbReference type="GO" id="GO:0000156">
    <property type="term" value="F:phosphorelay response regulator activity"/>
    <property type="evidence" value="ECO:0007669"/>
    <property type="project" value="TreeGrafter"/>
</dbReference>
<dbReference type="GO" id="GO:0032993">
    <property type="term" value="C:protein-DNA complex"/>
    <property type="evidence" value="ECO:0007669"/>
    <property type="project" value="TreeGrafter"/>
</dbReference>
<feature type="modified residue" description="4-aspartylphosphate" evidence="8">
    <location>
        <position position="53"/>
    </location>
</feature>
<dbReference type="Gene3D" id="3.40.50.2300">
    <property type="match status" value="1"/>
</dbReference>
<gene>
    <name evidence="12" type="primary">vanR</name>
    <name evidence="12" type="ORF">IAC43_04580</name>
</gene>
<dbReference type="Gene3D" id="1.10.10.10">
    <property type="entry name" value="Winged helix-like DNA-binding domain superfamily/Winged helix DNA-binding domain"/>
    <property type="match status" value="1"/>
</dbReference>
<proteinExistence type="predicted"/>
<reference evidence="12" key="1">
    <citation type="submission" date="2020-10" db="EMBL/GenBank/DDBJ databases">
        <authorList>
            <person name="Gilroy R."/>
        </authorList>
    </citation>
    <scope>NUCLEOTIDE SEQUENCE</scope>
    <source>
        <strain evidence="12">ChiBcec7-5410</strain>
    </source>
</reference>
<dbReference type="AlphaFoldDB" id="A0A9D1KSR5"/>
<dbReference type="InterPro" id="IPR016032">
    <property type="entry name" value="Sig_transdc_resp-reg_C-effctor"/>
</dbReference>
<dbReference type="NCBIfam" id="NF033117">
    <property type="entry name" value="vanR_ACDEGLN"/>
    <property type="match status" value="1"/>
</dbReference>
<dbReference type="GO" id="GO:0000976">
    <property type="term" value="F:transcription cis-regulatory region binding"/>
    <property type="evidence" value="ECO:0007669"/>
    <property type="project" value="TreeGrafter"/>
</dbReference>
<dbReference type="GO" id="GO:0005829">
    <property type="term" value="C:cytosol"/>
    <property type="evidence" value="ECO:0007669"/>
    <property type="project" value="TreeGrafter"/>
</dbReference>
<dbReference type="GO" id="GO:0006355">
    <property type="term" value="P:regulation of DNA-templated transcription"/>
    <property type="evidence" value="ECO:0007669"/>
    <property type="project" value="InterPro"/>
</dbReference>
<keyword evidence="4" id="KW-0805">Transcription regulation</keyword>
<evidence type="ECO:0000256" key="8">
    <source>
        <dbReference type="PROSITE-ProRule" id="PRU00169"/>
    </source>
</evidence>
<feature type="DNA-binding region" description="OmpR/PhoB-type" evidence="9">
    <location>
        <begin position="135"/>
        <end position="233"/>
    </location>
</feature>
<name>A0A9D1KSR5_9FIRM</name>
<keyword evidence="6" id="KW-0804">Transcription</keyword>
<comment type="function">
    <text evidence="7">May play the central regulatory role in sporulation. It may be an element of the effector pathway responsible for the activation of sporulation genes in response to nutritional stress. Spo0A may act in concert with spo0H (a sigma factor) to control the expression of some genes that are critical to the sporulation process.</text>
</comment>
<evidence type="ECO:0000259" key="11">
    <source>
        <dbReference type="PROSITE" id="PS51755"/>
    </source>
</evidence>
<keyword evidence="3" id="KW-0902">Two-component regulatory system</keyword>
<dbReference type="Proteomes" id="UP000824160">
    <property type="component" value="Unassembled WGS sequence"/>
</dbReference>
<comment type="caution">
    <text evidence="12">The sequence shown here is derived from an EMBL/GenBank/DDBJ whole genome shotgun (WGS) entry which is preliminary data.</text>
</comment>
<dbReference type="PROSITE" id="PS50110">
    <property type="entry name" value="RESPONSE_REGULATORY"/>
    <property type="match status" value="1"/>
</dbReference>
<keyword evidence="5 9" id="KW-0238">DNA-binding</keyword>
<keyword evidence="2 8" id="KW-0597">Phosphoprotein</keyword>
<evidence type="ECO:0000259" key="10">
    <source>
        <dbReference type="PROSITE" id="PS50110"/>
    </source>
</evidence>
<evidence type="ECO:0000313" key="13">
    <source>
        <dbReference type="Proteomes" id="UP000824160"/>
    </source>
</evidence>
<evidence type="ECO:0000256" key="6">
    <source>
        <dbReference type="ARBA" id="ARBA00023163"/>
    </source>
</evidence>
<dbReference type="PROSITE" id="PS51755">
    <property type="entry name" value="OMPR_PHOB"/>
    <property type="match status" value="1"/>
</dbReference>
<dbReference type="SUPFAM" id="SSF52172">
    <property type="entry name" value="CheY-like"/>
    <property type="match status" value="1"/>
</dbReference>
<dbReference type="FunFam" id="1.10.10.10:FF:000018">
    <property type="entry name" value="DNA-binding response regulator ResD"/>
    <property type="match status" value="1"/>
</dbReference>
<evidence type="ECO:0000256" key="4">
    <source>
        <dbReference type="ARBA" id="ARBA00023015"/>
    </source>
</evidence>
<dbReference type="InterPro" id="IPR001867">
    <property type="entry name" value="OmpR/PhoB-type_DNA-bd"/>
</dbReference>
<dbReference type="FunFam" id="3.40.50.2300:FF:000001">
    <property type="entry name" value="DNA-binding response regulator PhoB"/>
    <property type="match status" value="1"/>
</dbReference>
<dbReference type="InterPro" id="IPR011006">
    <property type="entry name" value="CheY-like_superfamily"/>
</dbReference>
<dbReference type="PANTHER" id="PTHR48111">
    <property type="entry name" value="REGULATOR OF RPOS"/>
    <property type="match status" value="1"/>
</dbReference>
<dbReference type="Pfam" id="PF00486">
    <property type="entry name" value="Trans_reg_C"/>
    <property type="match status" value="1"/>
</dbReference>
<organism evidence="12 13">
    <name type="scientific">Candidatus Faecivivens stercoripullorum</name>
    <dbReference type="NCBI Taxonomy" id="2840805"/>
    <lineage>
        <taxon>Bacteria</taxon>
        <taxon>Bacillati</taxon>
        <taxon>Bacillota</taxon>
        <taxon>Clostridia</taxon>
        <taxon>Eubacteriales</taxon>
        <taxon>Oscillospiraceae</taxon>
        <taxon>Oscillospiraceae incertae sedis</taxon>
        <taxon>Candidatus Faecivivens</taxon>
    </lineage>
</organism>
<reference evidence="12" key="2">
    <citation type="journal article" date="2021" name="PeerJ">
        <title>Extensive microbial diversity within the chicken gut microbiome revealed by metagenomics and culture.</title>
        <authorList>
            <person name="Gilroy R."/>
            <person name="Ravi A."/>
            <person name="Getino M."/>
            <person name="Pursley I."/>
            <person name="Horton D.L."/>
            <person name="Alikhan N.F."/>
            <person name="Baker D."/>
            <person name="Gharbi K."/>
            <person name="Hall N."/>
            <person name="Watson M."/>
            <person name="Adriaenssens E.M."/>
            <person name="Foster-Nyarko E."/>
            <person name="Jarju S."/>
            <person name="Secka A."/>
            <person name="Antonio M."/>
            <person name="Oren A."/>
            <person name="Chaudhuri R.R."/>
            <person name="La Ragione R."/>
            <person name="Hildebrand F."/>
            <person name="Pallen M.J."/>
        </authorList>
    </citation>
    <scope>NUCLEOTIDE SEQUENCE</scope>
    <source>
        <strain evidence="12">ChiBcec7-5410</strain>
    </source>
</reference>
<dbReference type="InterPro" id="IPR058211">
    <property type="entry name" value="VanR-like"/>
</dbReference>
<dbReference type="InterPro" id="IPR036388">
    <property type="entry name" value="WH-like_DNA-bd_sf"/>
</dbReference>
<evidence type="ECO:0000256" key="5">
    <source>
        <dbReference type="ARBA" id="ARBA00023125"/>
    </source>
</evidence>
<sequence length="233" mass="26779">MKENILIVDDEEEIAELVGVYLKNEGFTVLICHNGADALACVEREEISLAVLDVMLPDTDGFTLCRKIREQHLFPIVMLTARIEDIDKITGLTIGADDYITKPFNPLELVARIKTQLRRYLRYDRGGMPEGDIQEDSIHIRGLSIFRSQHKCTLNGKELTVTPTEFNILWYLCSHRGKAVSSEELFEAVWKEKYLDSNNTVMAHIARLREKMQEPPRHPKYIKTIWGVGYTIE</sequence>
<dbReference type="SMART" id="SM00448">
    <property type="entry name" value="REC"/>
    <property type="match status" value="1"/>
</dbReference>
<dbReference type="InterPro" id="IPR001789">
    <property type="entry name" value="Sig_transdc_resp-reg_receiver"/>
</dbReference>
<accession>A0A9D1KSR5</accession>
<evidence type="ECO:0000256" key="7">
    <source>
        <dbReference type="ARBA" id="ARBA00024867"/>
    </source>
</evidence>
<feature type="domain" description="OmpR/PhoB-type" evidence="11">
    <location>
        <begin position="135"/>
        <end position="233"/>
    </location>
</feature>
<dbReference type="CDD" id="cd00383">
    <property type="entry name" value="trans_reg_C"/>
    <property type="match status" value="1"/>
</dbReference>